<evidence type="ECO:0000313" key="2">
    <source>
        <dbReference type="EMBL" id="TNN66496.1"/>
    </source>
</evidence>
<comment type="caution">
    <text evidence="2">The sequence shown here is derived from an EMBL/GenBank/DDBJ whole genome shotgun (WGS) entry which is preliminary data.</text>
</comment>
<proteinExistence type="predicted"/>
<organism evidence="2 3">
    <name type="scientific">Liparis tanakae</name>
    <name type="common">Tanaka's snailfish</name>
    <dbReference type="NCBI Taxonomy" id="230148"/>
    <lineage>
        <taxon>Eukaryota</taxon>
        <taxon>Metazoa</taxon>
        <taxon>Chordata</taxon>
        <taxon>Craniata</taxon>
        <taxon>Vertebrata</taxon>
        <taxon>Euteleostomi</taxon>
        <taxon>Actinopterygii</taxon>
        <taxon>Neopterygii</taxon>
        <taxon>Teleostei</taxon>
        <taxon>Neoteleostei</taxon>
        <taxon>Acanthomorphata</taxon>
        <taxon>Eupercaria</taxon>
        <taxon>Perciformes</taxon>
        <taxon>Cottioidei</taxon>
        <taxon>Cottales</taxon>
        <taxon>Liparidae</taxon>
        <taxon>Liparis</taxon>
    </lineage>
</organism>
<reference evidence="2 3" key="1">
    <citation type="submission" date="2019-03" db="EMBL/GenBank/DDBJ databases">
        <title>First draft genome of Liparis tanakae, snailfish: a comprehensive survey of snailfish specific genes.</title>
        <authorList>
            <person name="Kim W."/>
            <person name="Song I."/>
            <person name="Jeong J.-H."/>
            <person name="Kim D."/>
            <person name="Kim S."/>
            <person name="Ryu S."/>
            <person name="Song J.Y."/>
            <person name="Lee S.K."/>
        </authorList>
    </citation>
    <scope>NUCLEOTIDE SEQUENCE [LARGE SCALE GENOMIC DNA]</scope>
    <source>
        <tissue evidence="2">Muscle</tissue>
    </source>
</reference>
<dbReference type="Proteomes" id="UP000314294">
    <property type="component" value="Unassembled WGS sequence"/>
</dbReference>
<sequence>MSTEALRATRARLRRYWVPPSPRVLEEESEVTSSEAIRKQPYFKPNGKGEPKERRGRLETDLSLAGGGRSGNLQPILWPRSRDYREASHMRRQSPSVMQLPAGRGLWESVWYERSRNSTCVDWWLGVFKRPGRVGWLARVCILGLATPHPPSGEVPALDAQPARSSPAWKKQGIFIERKVASLFLLPKDRAELHPMWDETLGLDQAQINGKHLQQSPVDVVVLDPRSRLHGQLLQQRVDGGWDLCDQHEGNEGSGSHLSGPSLVHNPKVSTLRHPM</sequence>
<keyword evidence="3" id="KW-1185">Reference proteome</keyword>
<dbReference type="AlphaFoldDB" id="A0A4Z2HL16"/>
<evidence type="ECO:0000313" key="3">
    <source>
        <dbReference type="Proteomes" id="UP000314294"/>
    </source>
</evidence>
<name>A0A4Z2HL16_9TELE</name>
<protein>
    <submittedName>
        <fullName evidence="2">Uncharacterized protein</fullName>
    </submittedName>
</protein>
<feature type="region of interest" description="Disordered" evidence="1">
    <location>
        <begin position="247"/>
        <end position="276"/>
    </location>
</feature>
<feature type="region of interest" description="Disordered" evidence="1">
    <location>
        <begin position="23"/>
        <end position="65"/>
    </location>
</feature>
<feature type="compositionally biased region" description="Basic and acidic residues" evidence="1">
    <location>
        <begin position="47"/>
        <end position="60"/>
    </location>
</feature>
<evidence type="ECO:0000256" key="1">
    <source>
        <dbReference type="SAM" id="MobiDB-lite"/>
    </source>
</evidence>
<gene>
    <name evidence="2" type="ORF">EYF80_023289</name>
</gene>
<dbReference type="EMBL" id="SRLO01000218">
    <property type="protein sequence ID" value="TNN66496.1"/>
    <property type="molecule type" value="Genomic_DNA"/>
</dbReference>
<accession>A0A4Z2HL16</accession>